<proteinExistence type="predicted"/>
<keyword evidence="2" id="KW-1185">Reference proteome</keyword>
<name>A0ABW8Z601_9BURK</name>
<gene>
    <name evidence="1" type="ORF">PQR63_08805</name>
</gene>
<dbReference type="EMBL" id="JAQQFR010000005">
    <property type="protein sequence ID" value="MFL9878479.1"/>
    <property type="molecule type" value="Genomic_DNA"/>
</dbReference>
<reference evidence="1 2" key="1">
    <citation type="journal article" date="2024" name="Chem. Sci.">
        <title>Discovery of megapolipeptins by genome mining of a Burkholderiales bacteria collection.</title>
        <authorList>
            <person name="Paulo B.S."/>
            <person name="Recchia M.J.J."/>
            <person name="Lee S."/>
            <person name="Fergusson C.H."/>
            <person name="Romanowski S.B."/>
            <person name="Hernandez A."/>
            <person name="Krull N."/>
            <person name="Liu D.Y."/>
            <person name="Cavanagh H."/>
            <person name="Bos A."/>
            <person name="Gray C.A."/>
            <person name="Murphy B.T."/>
            <person name="Linington R.G."/>
            <person name="Eustaquio A.S."/>
        </authorList>
    </citation>
    <scope>NUCLEOTIDE SEQUENCE [LARGE SCALE GENOMIC DNA]</scope>
    <source>
        <strain evidence="1 2">RL21-008-BIB-B</strain>
    </source>
</reference>
<protein>
    <submittedName>
        <fullName evidence="1">Uncharacterized protein</fullName>
    </submittedName>
</protein>
<accession>A0ABW8Z601</accession>
<dbReference type="RefSeq" id="WP_408167458.1">
    <property type="nucleotide sequence ID" value="NZ_JAQQFR010000005.1"/>
</dbReference>
<organism evidence="1 2">
    <name type="scientific">Herbaspirillum rhizosphaerae</name>
    <dbReference type="NCBI Taxonomy" id="346179"/>
    <lineage>
        <taxon>Bacteria</taxon>
        <taxon>Pseudomonadati</taxon>
        <taxon>Pseudomonadota</taxon>
        <taxon>Betaproteobacteria</taxon>
        <taxon>Burkholderiales</taxon>
        <taxon>Oxalobacteraceae</taxon>
        <taxon>Herbaspirillum</taxon>
    </lineage>
</organism>
<sequence>MTAFGAARFSRSFRLGLPVLLVGAAGLIATPGWAQETSGSSTPFDATLFAQQAATKGVVLMSADWSRHWGCARYENAQLQFLAFDKDGAQKTSPDGQWDVLIKDGSIFPSKKNYGNYAFIVEPGEYLLTGFRIKLGKSVSNVGNFYGDRKNMLENGKSKGGSFTVAAGEVVYIGHFSLDCAKAPMPWRFYPETREDFNKYLGEIQQEYPGIEKDKVQFRLFDTRIMGYPFSLP</sequence>
<evidence type="ECO:0000313" key="2">
    <source>
        <dbReference type="Proteomes" id="UP001629214"/>
    </source>
</evidence>
<dbReference type="Proteomes" id="UP001629214">
    <property type="component" value="Unassembled WGS sequence"/>
</dbReference>
<comment type="caution">
    <text evidence="1">The sequence shown here is derived from an EMBL/GenBank/DDBJ whole genome shotgun (WGS) entry which is preliminary data.</text>
</comment>
<evidence type="ECO:0000313" key="1">
    <source>
        <dbReference type="EMBL" id="MFL9878479.1"/>
    </source>
</evidence>